<gene>
    <name evidence="2" type="ORF">H8S00_05245</name>
</gene>
<dbReference type="Proteomes" id="UP000597877">
    <property type="component" value="Unassembled WGS sequence"/>
</dbReference>
<dbReference type="RefSeq" id="WP_186840173.1">
    <property type="nucleotide sequence ID" value="NZ_JACOOZ010000003.1"/>
</dbReference>
<organism evidence="2 3">
    <name type="scientific">Eubacterium segne</name>
    <dbReference type="NCBI Taxonomy" id="2763045"/>
    <lineage>
        <taxon>Bacteria</taxon>
        <taxon>Bacillati</taxon>
        <taxon>Bacillota</taxon>
        <taxon>Clostridia</taxon>
        <taxon>Eubacteriales</taxon>
        <taxon>Eubacteriaceae</taxon>
        <taxon>Eubacterium</taxon>
    </lineage>
</organism>
<keyword evidence="3" id="KW-1185">Reference proteome</keyword>
<proteinExistence type="predicted"/>
<reference evidence="2 3" key="1">
    <citation type="submission" date="2020-08" db="EMBL/GenBank/DDBJ databases">
        <title>Genome public.</title>
        <authorList>
            <person name="Liu C."/>
            <person name="Sun Q."/>
        </authorList>
    </citation>
    <scope>NUCLEOTIDE SEQUENCE [LARGE SCALE GENOMIC DNA]</scope>
    <source>
        <strain evidence="2 3">BX4</strain>
    </source>
</reference>
<dbReference type="PROSITE" id="PS50164">
    <property type="entry name" value="GIY_YIG"/>
    <property type="match status" value="1"/>
</dbReference>
<protein>
    <recommendedName>
        <fullName evidence="1">GIY-YIG domain-containing protein</fullName>
    </recommendedName>
</protein>
<dbReference type="InterPro" id="IPR035901">
    <property type="entry name" value="GIY-YIG_endonuc_sf"/>
</dbReference>
<name>A0ABR7F2C4_9FIRM</name>
<dbReference type="InterPro" id="IPR000305">
    <property type="entry name" value="GIY-YIG_endonuc"/>
</dbReference>
<accession>A0ABR7F2C4</accession>
<evidence type="ECO:0000313" key="2">
    <source>
        <dbReference type="EMBL" id="MBC5667392.1"/>
    </source>
</evidence>
<evidence type="ECO:0000313" key="3">
    <source>
        <dbReference type="Proteomes" id="UP000597877"/>
    </source>
</evidence>
<feature type="domain" description="GIY-YIG" evidence="1">
    <location>
        <begin position="156"/>
        <end position="227"/>
    </location>
</feature>
<evidence type="ECO:0000259" key="1">
    <source>
        <dbReference type="PROSITE" id="PS50164"/>
    </source>
</evidence>
<comment type="caution">
    <text evidence="2">The sequence shown here is derived from an EMBL/GenBank/DDBJ whole genome shotgun (WGS) entry which is preliminary data.</text>
</comment>
<dbReference type="EMBL" id="JACOOZ010000003">
    <property type="protein sequence ID" value="MBC5667392.1"/>
    <property type="molecule type" value="Genomic_DNA"/>
</dbReference>
<dbReference type="SUPFAM" id="SSF82771">
    <property type="entry name" value="GIY-YIG endonuclease"/>
    <property type="match status" value="1"/>
</dbReference>
<sequence length="345" mass="41138">MNFTSGRHLANYILKIFKNNEINIPDECVEDIKDLSKIFTYIENLPKNVKNILDLSNEYYNWIVLSQNGKYQDLSSISKEGNANITKFTNNPSIISFNEVFESFGLNMSYDSYYLHQKPKQDDIYYPHHFKILEGTHKMAKWNITFYDKPIIPKEENFGCYFIYDNNDQLVYIGKSNIHLLERACESARERTNGNFSRIELYPMKTQADTNIYELYYIAQYDPKYNSDCRCLDKPSFILPKQFPKYSVNRVGTETFNVEQISVNPKYIPVEEYWENPQKYYLQLGEKINMEHFYQFHSQNKYGFINVEEFRKRVTELQNQGYLTYVYKDIGNCFRQFSNSQPSRE</sequence>
<dbReference type="Gene3D" id="3.40.1440.10">
    <property type="entry name" value="GIY-YIG endonuclease"/>
    <property type="match status" value="1"/>
</dbReference>